<keyword evidence="2" id="KW-1185">Reference proteome</keyword>
<evidence type="ECO:0000313" key="2">
    <source>
        <dbReference type="Proteomes" id="UP000314294"/>
    </source>
</evidence>
<comment type="caution">
    <text evidence="1">The sequence shown here is derived from an EMBL/GenBank/DDBJ whole genome shotgun (WGS) entry which is preliminary data.</text>
</comment>
<gene>
    <name evidence="1" type="ORF">EYF80_026740</name>
</gene>
<sequence>MTKSNHGLRASIQKGSLSLGHHTRVSSSWAHILMASVLCWSSCHVVLLKVSAWPFRHDTDTSPLREEKKETV</sequence>
<name>A0A4Z2HDZ8_9TELE</name>
<reference evidence="1 2" key="1">
    <citation type="submission" date="2019-03" db="EMBL/GenBank/DDBJ databases">
        <title>First draft genome of Liparis tanakae, snailfish: a comprehensive survey of snailfish specific genes.</title>
        <authorList>
            <person name="Kim W."/>
            <person name="Song I."/>
            <person name="Jeong J.-H."/>
            <person name="Kim D."/>
            <person name="Kim S."/>
            <person name="Ryu S."/>
            <person name="Song J.Y."/>
            <person name="Lee S.K."/>
        </authorList>
    </citation>
    <scope>NUCLEOTIDE SEQUENCE [LARGE SCALE GENOMIC DNA]</scope>
    <source>
        <tissue evidence="1">Muscle</tissue>
    </source>
</reference>
<organism evidence="1 2">
    <name type="scientific">Liparis tanakae</name>
    <name type="common">Tanaka's snailfish</name>
    <dbReference type="NCBI Taxonomy" id="230148"/>
    <lineage>
        <taxon>Eukaryota</taxon>
        <taxon>Metazoa</taxon>
        <taxon>Chordata</taxon>
        <taxon>Craniata</taxon>
        <taxon>Vertebrata</taxon>
        <taxon>Euteleostomi</taxon>
        <taxon>Actinopterygii</taxon>
        <taxon>Neopterygii</taxon>
        <taxon>Teleostei</taxon>
        <taxon>Neoteleostei</taxon>
        <taxon>Acanthomorphata</taxon>
        <taxon>Eupercaria</taxon>
        <taxon>Perciformes</taxon>
        <taxon>Cottioidei</taxon>
        <taxon>Cottales</taxon>
        <taxon>Liparidae</taxon>
        <taxon>Liparis</taxon>
    </lineage>
</organism>
<proteinExistence type="predicted"/>
<protein>
    <submittedName>
        <fullName evidence="1">Uncharacterized protein</fullName>
    </submittedName>
</protein>
<dbReference type="AlphaFoldDB" id="A0A4Z2HDZ8"/>
<dbReference type="EMBL" id="SRLO01000281">
    <property type="protein sequence ID" value="TNN63012.1"/>
    <property type="molecule type" value="Genomic_DNA"/>
</dbReference>
<dbReference type="Proteomes" id="UP000314294">
    <property type="component" value="Unassembled WGS sequence"/>
</dbReference>
<evidence type="ECO:0000313" key="1">
    <source>
        <dbReference type="EMBL" id="TNN63012.1"/>
    </source>
</evidence>
<accession>A0A4Z2HDZ8</accession>